<organism evidence="2 3">
    <name type="scientific">Parnassius mnemosyne</name>
    <name type="common">clouded apollo</name>
    <dbReference type="NCBI Taxonomy" id="213953"/>
    <lineage>
        <taxon>Eukaryota</taxon>
        <taxon>Metazoa</taxon>
        <taxon>Ecdysozoa</taxon>
        <taxon>Arthropoda</taxon>
        <taxon>Hexapoda</taxon>
        <taxon>Insecta</taxon>
        <taxon>Pterygota</taxon>
        <taxon>Neoptera</taxon>
        <taxon>Endopterygota</taxon>
        <taxon>Lepidoptera</taxon>
        <taxon>Glossata</taxon>
        <taxon>Ditrysia</taxon>
        <taxon>Papilionoidea</taxon>
        <taxon>Papilionidae</taxon>
        <taxon>Parnassiinae</taxon>
        <taxon>Parnassini</taxon>
        <taxon>Parnassius</taxon>
        <taxon>Driopa</taxon>
    </lineage>
</organism>
<sequence length="163" mass="19377">MDSLIKETTPQLSRKRTKQKEDWKCNKLKKERYTPKEPPNLRLPYDHYTKAYRCTSLNHTDIIAFNKAFYKKTYKIYQDNFIINYTKVTTTQRHRPVNHRGNKKQMAVTYYARRGHNVLIPICKRTLLSILALKKGVLNRNFKPMGEIAQENRGGRRKTQICT</sequence>
<evidence type="ECO:0000256" key="1">
    <source>
        <dbReference type="SAM" id="MobiDB-lite"/>
    </source>
</evidence>
<accession>A0AAV1M5S2</accession>
<gene>
    <name evidence="2" type="ORF">PARMNEM_LOCUS20398</name>
</gene>
<evidence type="ECO:0000313" key="3">
    <source>
        <dbReference type="Proteomes" id="UP001314205"/>
    </source>
</evidence>
<dbReference type="Proteomes" id="UP001314205">
    <property type="component" value="Unassembled WGS sequence"/>
</dbReference>
<keyword evidence="3" id="KW-1185">Reference proteome</keyword>
<feature type="region of interest" description="Disordered" evidence="1">
    <location>
        <begin position="1"/>
        <end position="23"/>
    </location>
</feature>
<reference evidence="2 3" key="1">
    <citation type="submission" date="2023-11" db="EMBL/GenBank/DDBJ databases">
        <authorList>
            <person name="Hedman E."/>
            <person name="Englund M."/>
            <person name="Stromberg M."/>
            <person name="Nyberg Akerstrom W."/>
            <person name="Nylinder S."/>
            <person name="Jareborg N."/>
            <person name="Kallberg Y."/>
            <person name="Kronander E."/>
        </authorList>
    </citation>
    <scope>NUCLEOTIDE SEQUENCE [LARGE SCALE GENOMIC DNA]</scope>
</reference>
<dbReference type="EMBL" id="CAVLGL010000137">
    <property type="protein sequence ID" value="CAK1601812.1"/>
    <property type="molecule type" value="Genomic_DNA"/>
</dbReference>
<proteinExistence type="predicted"/>
<feature type="compositionally biased region" description="Polar residues" evidence="1">
    <location>
        <begin position="1"/>
        <end position="12"/>
    </location>
</feature>
<protein>
    <submittedName>
        <fullName evidence="2">Uncharacterized protein</fullName>
    </submittedName>
</protein>
<comment type="caution">
    <text evidence="2">The sequence shown here is derived from an EMBL/GenBank/DDBJ whole genome shotgun (WGS) entry which is preliminary data.</text>
</comment>
<evidence type="ECO:0000313" key="2">
    <source>
        <dbReference type="EMBL" id="CAK1601812.1"/>
    </source>
</evidence>
<dbReference type="AlphaFoldDB" id="A0AAV1M5S2"/>
<name>A0AAV1M5S2_9NEOP</name>